<sequence>MTAGVELRVYAELNDFLPPSARYRALWRPARPHQTVKDVVEAAGVPHT</sequence>
<feature type="domain" description="Ubiquitin Mut7-C" evidence="1">
    <location>
        <begin position="4"/>
        <end position="48"/>
    </location>
</feature>
<feature type="non-terminal residue" evidence="2">
    <location>
        <position position="48"/>
    </location>
</feature>
<dbReference type="AlphaFoldDB" id="A0A6P1CX31"/>
<name>A0A6P1CX31_9NOCA</name>
<accession>A0A6P1CX31</accession>
<proteinExistence type="predicted"/>
<dbReference type="Proteomes" id="UP000471166">
    <property type="component" value="Unassembled WGS sequence"/>
</dbReference>
<dbReference type="EMBL" id="JAAGVB010000443">
    <property type="protein sequence ID" value="NEW37138.1"/>
    <property type="molecule type" value="Genomic_DNA"/>
</dbReference>
<evidence type="ECO:0000259" key="1">
    <source>
        <dbReference type="Pfam" id="PF14451"/>
    </source>
</evidence>
<protein>
    <recommendedName>
        <fullName evidence="1">Ubiquitin Mut7-C domain-containing protein</fullName>
    </recommendedName>
</protein>
<organism evidence="2 3">
    <name type="scientific">Nocardia cyriacigeorgica</name>
    <dbReference type="NCBI Taxonomy" id="135487"/>
    <lineage>
        <taxon>Bacteria</taxon>
        <taxon>Bacillati</taxon>
        <taxon>Actinomycetota</taxon>
        <taxon>Actinomycetes</taxon>
        <taxon>Mycobacteriales</taxon>
        <taxon>Nocardiaceae</taxon>
        <taxon>Nocardia</taxon>
    </lineage>
</organism>
<evidence type="ECO:0000313" key="3">
    <source>
        <dbReference type="Proteomes" id="UP000471166"/>
    </source>
</evidence>
<reference evidence="2 3" key="1">
    <citation type="submission" date="2020-01" db="EMBL/GenBank/DDBJ databases">
        <title>Genetics and antimicrobial susceptibilities of Nocardia species isolated from the soil; a comparison with species isolated from humans.</title>
        <authorList>
            <person name="Carrasco G."/>
            <person name="Monzon S."/>
            <person name="Sansegundo M."/>
            <person name="Garcia E."/>
            <person name="Garrido N."/>
            <person name="Medina M.J."/>
            <person name="Villalon P."/>
            <person name="Ramirez-Arocha A.C."/>
            <person name="Jimenez P."/>
            <person name="Cuesta I."/>
            <person name="Valdezate S."/>
        </authorList>
    </citation>
    <scope>NUCLEOTIDE SEQUENCE [LARGE SCALE GENOMIC DNA]</scope>
    <source>
        <strain evidence="2 3">CNM20110626</strain>
    </source>
</reference>
<gene>
    <name evidence="2" type="ORF">GV791_31980</name>
</gene>
<evidence type="ECO:0000313" key="2">
    <source>
        <dbReference type="EMBL" id="NEW37138.1"/>
    </source>
</evidence>
<comment type="caution">
    <text evidence="2">The sequence shown here is derived from an EMBL/GenBank/DDBJ whole genome shotgun (WGS) entry which is preliminary data.</text>
</comment>
<dbReference type="Pfam" id="PF14451">
    <property type="entry name" value="Ub-Mut7C"/>
    <property type="match status" value="1"/>
</dbReference>
<dbReference type="InterPro" id="IPR027798">
    <property type="entry name" value="Ub_Mut7C"/>
</dbReference>